<dbReference type="EMBL" id="LAZR01066257">
    <property type="protein sequence ID" value="KKK53935.1"/>
    <property type="molecule type" value="Genomic_DNA"/>
</dbReference>
<feature type="non-terminal residue" evidence="2">
    <location>
        <position position="1"/>
    </location>
</feature>
<sequence>LGDDQSSSQAKAIGSCYFVCLIGLDIMYDDLDSVKRVAYEGIIFDRIYKIRISSWKLNSYGVLGTWELYSGSKLNYANKYYPEFVSQTSPDGVGYNGSSYPAARLNYDRFAKAYFLDVLDFTGIKKTYSDDRMIKFYEWLYGYSISPFRRSYTFGDSGSDRWYRRDVGFRAGKFSNLAKGYASWAYQSEEPTGTLLSYLTITEPPGDPVIPKSKIFPDGGAWFLEGSGSKDDLAGAMWNVKGTDWHAHSDINALHLCAYGEHVLRNSGYAAKINKDLLGFSWNYRHFDSRSGNTATINGKSHFKKYGGGIIEGFTGINIDYAKGLSNRPGQYTLPDYGNHIR</sequence>
<accession>A0A0F8WZK5</accession>
<organism evidence="2">
    <name type="scientific">marine sediment metagenome</name>
    <dbReference type="NCBI Taxonomy" id="412755"/>
    <lineage>
        <taxon>unclassified sequences</taxon>
        <taxon>metagenomes</taxon>
        <taxon>ecological metagenomes</taxon>
    </lineage>
</organism>
<gene>
    <name evidence="2" type="ORF">LCGC14_3089790</name>
</gene>
<dbReference type="InterPro" id="IPR012480">
    <property type="entry name" value="Hepar_II_III_C"/>
</dbReference>
<name>A0A0F8WZK5_9ZZZZ</name>
<dbReference type="Gene3D" id="2.70.98.70">
    <property type="match status" value="1"/>
</dbReference>
<evidence type="ECO:0000259" key="1">
    <source>
        <dbReference type="Pfam" id="PF07940"/>
    </source>
</evidence>
<dbReference type="GO" id="GO:0016829">
    <property type="term" value="F:lyase activity"/>
    <property type="evidence" value="ECO:0007669"/>
    <property type="project" value="InterPro"/>
</dbReference>
<comment type="caution">
    <text evidence="2">The sequence shown here is derived from an EMBL/GenBank/DDBJ whole genome shotgun (WGS) entry which is preliminary data.</text>
</comment>
<evidence type="ECO:0000313" key="2">
    <source>
        <dbReference type="EMBL" id="KKK53935.1"/>
    </source>
</evidence>
<reference evidence="2" key="1">
    <citation type="journal article" date="2015" name="Nature">
        <title>Complex archaea that bridge the gap between prokaryotes and eukaryotes.</title>
        <authorList>
            <person name="Spang A."/>
            <person name="Saw J.H."/>
            <person name="Jorgensen S.L."/>
            <person name="Zaremba-Niedzwiedzka K."/>
            <person name="Martijn J."/>
            <person name="Lind A.E."/>
            <person name="van Eijk R."/>
            <person name="Schleper C."/>
            <person name="Guy L."/>
            <person name="Ettema T.J."/>
        </authorList>
    </citation>
    <scope>NUCLEOTIDE SEQUENCE</scope>
</reference>
<protein>
    <recommendedName>
        <fullName evidence="1">Heparinase II/III-like C-terminal domain-containing protein</fullName>
    </recommendedName>
</protein>
<dbReference type="AlphaFoldDB" id="A0A0F8WZK5"/>
<proteinExistence type="predicted"/>
<dbReference type="Pfam" id="PF07940">
    <property type="entry name" value="Hepar_II_III_C"/>
    <property type="match status" value="1"/>
</dbReference>
<feature type="domain" description="Heparinase II/III-like C-terminal" evidence="1">
    <location>
        <begin position="239"/>
        <end position="308"/>
    </location>
</feature>